<comment type="cofactor">
    <cofactor evidence="5">
        <name>[2Fe-2S] cluster</name>
        <dbReference type="ChEBI" id="CHEBI:190135"/>
    </cofactor>
</comment>
<reference evidence="7" key="1">
    <citation type="journal article" date="2021" name="Nat. Microbiol.">
        <title>Cocultivation of an ultrasmall environmental parasitic bacterium with lytic ability against bacteria associated with wastewater foams.</title>
        <authorList>
            <person name="Batinovic S."/>
            <person name="Rose J.J.A."/>
            <person name="Ratcliffe J."/>
            <person name="Seviour R.J."/>
            <person name="Petrovski S."/>
        </authorList>
    </citation>
    <scope>NUCLEOTIDE SEQUENCE</scope>
    <source>
        <strain evidence="7">CON44</strain>
    </source>
</reference>
<dbReference type="RefSeq" id="WP_005191244.1">
    <property type="nucleotide sequence ID" value="NZ_CP045804.1"/>
</dbReference>
<evidence type="ECO:0000256" key="6">
    <source>
        <dbReference type="ARBA" id="ARBA00038001"/>
    </source>
</evidence>
<evidence type="ECO:0000256" key="4">
    <source>
        <dbReference type="ARBA" id="ARBA00023014"/>
    </source>
</evidence>
<organism evidence="7">
    <name type="scientific">Gordonia amarae</name>
    <dbReference type="NCBI Taxonomy" id="36821"/>
    <lineage>
        <taxon>Bacteria</taxon>
        <taxon>Bacillati</taxon>
        <taxon>Actinomycetota</taxon>
        <taxon>Actinomycetes</taxon>
        <taxon>Mycobacteriales</taxon>
        <taxon>Gordoniaceae</taxon>
        <taxon>Gordonia</taxon>
    </lineage>
</organism>
<dbReference type="PANTHER" id="PTHR21496:SF0">
    <property type="entry name" value="RIESKE DOMAIN-CONTAINING PROTEIN"/>
    <property type="match status" value="1"/>
</dbReference>
<evidence type="ECO:0000256" key="5">
    <source>
        <dbReference type="ARBA" id="ARBA00034078"/>
    </source>
</evidence>
<dbReference type="InterPro" id="IPR017941">
    <property type="entry name" value="Rieske_2Fe-2S"/>
</dbReference>
<name>A0A857KUR9_9ACTN</name>
<gene>
    <name evidence="7" type="ORF">GII30_04910</name>
</gene>
<dbReference type="Pfam" id="PF00355">
    <property type="entry name" value="Rieske"/>
    <property type="match status" value="1"/>
</dbReference>
<protein>
    <submittedName>
        <fullName evidence="7">Rieske 2Fe-2S domain-containing protein</fullName>
    </submittedName>
</protein>
<dbReference type="GO" id="GO:0004497">
    <property type="term" value="F:monooxygenase activity"/>
    <property type="evidence" value="ECO:0007669"/>
    <property type="project" value="UniProtKB-ARBA"/>
</dbReference>
<evidence type="ECO:0000256" key="1">
    <source>
        <dbReference type="ARBA" id="ARBA00022714"/>
    </source>
</evidence>
<evidence type="ECO:0000256" key="2">
    <source>
        <dbReference type="ARBA" id="ARBA00022723"/>
    </source>
</evidence>
<dbReference type="GO" id="GO:0051537">
    <property type="term" value="F:2 iron, 2 sulfur cluster binding"/>
    <property type="evidence" value="ECO:0007669"/>
    <property type="project" value="UniProtKB-KW"/>
</dbReference>
<dbReference type="PROSITE" id="PS51296">
    <property type="entry name" value="RIESKE"/>
    <property type="match status" value="1"/>
</dbReference>
<dbReference type="GO" id="GO:0046872">
    <property type="term" value="F:metal ion binding"/>
    <property type="evidence" value="ECO:0007669"/>
    <property type="project" value="UniProtKB-KW"/>
</dbReference>
<keyword evidence="1" id="KW-0001">2Fe-2S</keyword>
<dbReference type="PANTHER" id="PTHR21496">
    <property type="entry name" value="FERREDOXIN-RELATED"/>
    <property type="match status" value="1"/>
</dbReference>
<keyword evidence="4" id="KW-0411">Iron-sulfur</keyword>
<dbReference type="GO" id="GO:0016705">
    <property type="term" value="F:oxidoreductase activity, acting on paired donors, with incorporation or reduction of molecular oxygen"/>
    <property type="evidence" value="ECO:0007669"/>
    <property type="project" value="UniProtKB-ARBA"/>
</dbReference>
<dbReference type="AlphaFoldDB" id="A0A857KUR9"/>
<dbReference type="SUPFAM" id="SSF50022">
    <property type="entry name" value="ISP domain"/>
    <property type="match status" value="1"/>
</dbReference>
<accession>A0A857KUR9</accession>
<keyword evidence="2" id="KW-0479">Metal-binding</keyword>
<comment type="similarity">
    <text evidence="6">Belongs to the bacterial ring-hydroxylating dioxygenase ferredoxin component family.</text>
</comment>
<evidence type="ECO:0000313" key="7">
    <source>
        <dbReference type="EMBL" id="QHN38608.1"/>
    </source>
</evidence>
<proteinExistence type="inferred from homology"/>
<keyword evidence="3" id="KW-0408">Iron</keyword>
<dbReference type="Gene3D" id="2.102.10.10">
    <property type="entry name" value="Rieske [2Fe-2S] iron-sulphur domain"/>
    <property type="match status" value="1"/>
</dbReference>
<dbReference type="InterPro" id="IPR036922">
    <property type="entry name" value="Rieske_2Fe-2S_sf"/>
</dbReference>
<evidence type="ECO:0000256" key="3">
    <source>
        <dbReference type="ARBA" id="ARBA00023004"/>
    </source>
</evidence>
<dbReference type="EMBL" id="CP045810">
    <property type="protein sequence ID" value="QHN38608.1"/>
    <property type="molecule type" value="Genomic_DNA"/>
</dbReference>
<sequence>MTTRISTGTAVVLGPMSDVQAGEGRAYAVGELQIAVFRLSDGTLRATDAACPHNGGPLADGQSDLGVVVCPLHQYAFRFSDGGCTTAGIGSVRTYRISDQDGQIVVVIDPA</sequence>